<dbReference type="InterPro" id="IPR017853">
    <property type="entry name" value="GH"/>
</dbReference>
<evidence type="ECO:0000256" key="7">
    <source>
        <dbReference type="SAM" id="SignalP"/>
    </source>
</evidence>
<dbReference type="AlphaFoldDB" id="A0A163Q5L2"/>
<dbReference type="GO" id="GO:0005975">
    <property type="term" value="P:carbohydrate metabolic process"/>
    <property type="evidence" value="ECO:0007669"/>
    <property type="project" value="InterPro"/>
</dbReference>
<protein>
    <recommendedName>
        <fullName evidence="3">beta-N-acetylhexosaminidase</fullName>
        <ecNumber evidence="3">3.2.1.52</ecNumber>
    </recommendedName>
</protein>
<dbReference type="PANTHER" id="PTHR22600">
    <property type="entry name" value="BETA-HEXOSAMINIDASE"/>
    <property type="match status" value="1"/>
</dbReference>
<accession>A0A163Q5L2</accession>
<dbReference type="InterPro" id="IPR015882">
    <property type="entry name" value="HEX_bac_N"/>
</dbReference>
<dbReference type="InterPro" id="IPR015883">
    <property type="entry name" value="Glyco_hydro_20_cat"/>
</dbReference>
<dbReference type="Pfam" id="PF02838">
    <property type="entry name" value="Glyco_hydro_20b"/>
    <property type="match status" value="1"/>
</dbReference>
<evidence type="ECO:0000259" key="9">
    <source>
        <dbReference type="Pfam" id="PF02838"/>
    </source>
</evidence>
<organism evidence="10 11">
    <name type="scientific">Oerskovia enterophila</name>
    <dbReference type="NCBI Taxonomy" id="43678"/>
    <lineage>
        <taxon>Bacteria</taxon>
        <taxon>Bacillati</taxon>
        <taxon>Actinomycetota</taxon>
        <taxon>Actinomycetes</taxon>
        <taxon>Micrococcales</taxon>
        <taxon>Cellulomonadaceae</taxon>
        <taxon>Oerskovia</taxon>
    </lineage>
</organism>
<feature type="signal peptide" evidence="7">
    <location>
        <begin position="1"/>
        <end position="25"/>
    </location>
</feature>
<dbReference type="SUPFAM" id="SSF55545">
    <property type="entry name" value="beta-N-acetylhexosaminidase-like domain"/>
    <property type="match status" value="1"/>
</dbReference>
<dbReference type="InterPro" id="IPR013320">
    <property type="entry name" value="ConA-like_dom_sf"/>
</dbReference>
<evidence type="ECO:0000256" key="6">
    <source>
        <dbReference type="PIRSR" id="PIRSR625705-1"/>
    </source>
</evidence>
<feature type="chain" id="PRO_5039497410" description="beta-N-acetylhexosaminidase" evidence="7">
    <location>
        <begin position="26"/>
        <end position="876"/>
    </location>
</feature>
<dbReference type="Gene3D" id="2.60.120.200">
    <property type="match status" value="1"/>
</dbReference>
<dbReference type="Gene3D" id="3.20.20.80">
    <property type="entry name" value="Glycosidases"/>
    <property type="match status" value="1"/>
</dbReference>
<comment type="caution">
    <text evidence="10">The sequence shown here is derived from an EMBL/GenBank/DDBJ whole genome shotgun (WGS) entry which is preliminary data.</text>
</comment>
<dbReference type="PATRIC" id="fig|43678.3.peg.3818"/>
<dbReference type="InterPro" id="IPR029018">
    <property type="entry name" value="Hex-like_dom2"/>
</dbReference>
<evidence type="ECO:0000259" key="8">
    <source>
        <dbReference type="Pfam" id="PF00728"/>
    </source>
</evidence>
<keyword evidence="4 10" id="KW-0378">Hydrolase</keyword>
<dbReference type="GO" id="GO:0004563">
    <property type="term" value="F:beta-N-acetylhexosaminidase activity"/>
    <property type="evidence" value="ECO:0007669"/>
    <property type="project" value="UniProtKB-EC"/>
</dbReference>
<dbReference type="RefSeq" id="WP_197487123.1">
    <property type="nucleotide sequence ID" value="NZ_LRIE01000084.1"/>
</dbReference>
<comment type="catalytic activity">
    <reaction evidence="1">
        <text>Hydrolysis of terminal non-reducing N-acetyl-D-hexosamine residues in N-acetyl-beta-D-hexosaminides.</text>
        <dbReference type="EC" id="3.2.1.52"/>
    </reaction>
</comment>
<evidence type="ECO:0000256" key="5">
    <source>
        <dbReference type="ARBA" id="ARBA00023295"/>
    </source>
</evidence>
<evidence type="ECO:0000313" key="11">
    <source>
        <dbReference type="Proteomes" id="UP000076447"/>
    </source>
</evidence>
<dbReference type="Pfam" id="PF00728">
    <property type="entry name" value="Glyco_hydro_20"/>
    <property type="match status" value="1"/>
</dbReference>
<dbReference type="Gene3D" id="3.30.379.10">
    <property type="entry name" value="Chitobiase/beta-hexosaminidase domain 2-like"/>
    <property type="match status" value="1"/>
</dbReference>
<gene>
    <name evidence="10" type="ORF">OJAG_36550</name>
</gene>
<dbReference type="GO" id="GO:0030203">
    <property type="term" value="P:glycosaminoglycan metabolic process"/>
    <property type="evidence" value="ECO:0007669"/>
    <property type="project" value="TreeGrafter"/>
</dbReference>
<dbReference type="EC" id="3.2.1.52" evidence="3"/>
<proteinExistence type="inferred from homology"/>
<dbReference type="EMBL" id="LRIE01000084">
    <property type="protein sequence ID" value="KZM33814.1"/>
    <property type="molecule type" value="Genomic_DNA"/>
</dbReference>
<keyword evidence="5 10" id="KW-0326">Glycosidase</keyword>
<comment type="similarity">
    <text evidence="2">Belongs to the glycosyl hydrolase 20 family.</text>
</comment>
<evidence type="ECO:0000256" key="4">
    <source>
        <dbReference type="ARBA" id="ARBA00022801"/>
    </source>
</evidence>
<dbReference type="SUPFAM" id="SSF49899">
    <property type="entry name" value="Concanavalin A-like lectins/glucanases"/>
    <property type="match status" value="1"/>
</dbReference>
<reference evidence="10 11" key="1">
    <citation type="submission" date="2016-01" db="EMBL/GenBank/DDBJ databases">
        <title>Genome sequence of Oerskovia enterophila VJag, an agar and cellulose degrading bacterium.</title>
        <authorList>
            <person name="Poehlein A."/>
            <person name="Jag V."/>
            <person name="Bengelsdorf F."/>
            <person name="Duerre P."/>
            <person name="Daniel R."/>
        </authorList>
    </citation>
    <scope>NUCLEOTIDE SEQUENCE [LARGE SCALE GENOMIC DNA]</scope>
    <source>
        <strain evidence="10 11">VJag</strain>
    </source>
</reference>
<dbReference type="Proteomes" id="UP000076447">
    <property type="component" value="Unassembled WGS sequence"/>
</dbReference>
<feature type="active site" description="Proton donor" evidence="6">
    <location>
        <position position="350"/>
    </location>
</feature>
<dbReference type="GO" id="GO:0016020">
    <property type="term" value="C:membrane"/>
    <property type="evidence" value="ECO:0007669"/>
    <property type="project" value="TreeGrafter"/>
</dbReference>
<dbReference type="PRINTS" id="PR00738">
    <property type="entry name" value="GLHYDRLASE20"/>
</dbReference>
<dbReference type="InterPro" id="IPR025705">
    <property type="entry name" value="Beta_hexosaminidase_sua/sub"/>
</dbReference>
<keyword evidence="7" id="KW-0732">Signal</keyword>
<sequence length="876" mass="92097">MRIPHRGRGVAAVAVTLALICPAVATTAWSSAAPASASEDEAPLALVPRPVSLERGPGSGFRLGPTSVIVAPDDAAPVGEYLADLLRPSTGFSLPVSDASAATSAITLTLTDAASTDPEGYDLTVSEGAVAIDAPTAAGLFHGVQSLRQLLPAAVEATQAQDADWVVPAVVIEDEPRFEYRSAMLDVARRFYPVDAVKRYIDQIALYKLNTLHLHLTDDQGWRIAIDGLPALTEIGASTQSGWAPGSNTGDPWFYTPADYAEIVEYAASRYIEIVPEIDGPGHTLAAQASVPGLTCDGVPTAPYYGFDVNLPMVCATEANSANIRDYLEKVISSVAAQNPGQYIHLGGDEVPNPPAGWYEAYTAMANEIATEHGKTIVGWHQWAQGATLPAGSLVQYWAEGRVNRPKIGVGAESADIREVRAALAAGARVVVSPADRSYTDMKYSSSTAYGLSWAGLVNLRRAYDWDPVTELSSTDGTVKVVTEEQVAGVEASLWADRAYRGSTSLPTSHSQFIPVEQYTDHMIFPRMPAIAEIAWSPAQDKDYTEFLSRLTQHDDRWDALGYEWFRAPDVEWEPVVPVEPELIHHWTFDETSGQSALDVVTGVRAAVDGGTWTPGQLGGAVSLDGVDDGVALSAAPVSGPWTVASWVRRTGARSSSALLSDTSSGVRTAIKLEQYKATAKVGFTQLGVADHRSEYATPLDEWVHLTLVSDGATITVYADGTQVSTVPGTATLGLAQLGRLLNAPGWPGASDAAAVDVDDLRVYTGALDRAAVGALWDEVSPAPATVEVDATTRCVAGRVVISVRAVNVGDVAVDLQVVTAAGKKSFSAVAPGASAHQSFATRASTIDAGTVTVTTGGAGGAGREVTAGHPALDCG</sequence>
<dbReference type="Pfam" id="PF13385">
    <property type="entry name" value="Laminin_G_3"/>
    <property type="match status" value="1"/>
</dbReference>
<feature type="domain" description="Beta-hexosaminidase bacterial type N-terminal" evidence="9">
    <location>
        <begin position="45"/>
        <end position="174"/>
    </location>
</feature>
<evidence type="ECO:0000256" key="1">
    <source>
        <dbReference type="ARBA" id="ARBA00001231"/>
    </source>
</evidence>
<name>A0A163Q5L2_9CELL</name>
<dbReference type="SUPFAM" id="SSF51445">
    <property type="entry name" value="(Trans)glycosidases"/>
    <property type="match status" value="1"/>
</dbReference>
<feature type="domain" description="Glycoside hydrolase family 20 catalytic" evidence="8">
    <location>
        <begin position="178"/>
        <end position="538"/>
    </location>
</feature>
<evidence type="ECO:0000313" key="10">
    <source>
        <dbReference type="EMBL" id="KZM33814.1"/>
    </source>
</evidence>
<evidence type="ECO:0000256" key="2">
    <source>
        <dbReference type="ARBA" id="ARBA00006285"/>
    </source>
</evidence>
<dbReference type="STRING" id="43678.OJAG_36550"/>
<dbReference type="PANTHER" id="PTHR22600:SF57">
    <property type="entry name" value="BETA-N-ACETYLHEXOSAMINIDASE"/>
    <property type="match status" value="1"/>
</dbReference>
<evidence type="ECO:0000256" key="3">
    <source>
        <dbReference type="ARBA" id="ARBA00012663"/>
    </source>
</evidence>